<keyword evidence="1" id="KW-0472">Membrane</keyword>
<feature type="transmembrane region" description="Helical" evidence="1">
    <location>
        <begin position="377"/>
        <end position="399"/>
    </location>
</feature>
<evidence type="ECO:0000256" key="1">
    <source>
        <dbReference type="SAM" id="Phobius"/>
    </source>
</evidence>
<keyword evidence="1" id="KW-1133">Transmembrane helix</keyword>
<evidence type="ECO:0000313" key="3">
    <source>
        <dbReference type="EMBL" id="MBO8425832.1"/>
    </source>
</evidence>
<comment type="caution">
    <text evidence="3">The sequence shown here is derived from an EMBL/GenBank/DDBJ whole genome shotgun (WGS) entry which is preliminary data.</text>
</comment>
<gene>
    <name evidence="3" type="ORF">IAC61_00745</name>
</gene>
<feature type="transmembrane region" description="Helical" evidence="1">
    <location>
        <begin position="300"/>
        <end position="321"/>
    </location>
</feature>
<reference evidence="3" key="1">
    <citation type="submission" date="2020-10" db="EMBL/GenBank/DDBJ databases">
        <authorList>
            <person name="Gilroy R."/>
        </authorList>
    </citation>
    <scope>NUCLEOTIDE SEQUENCE</scope>
    <source>
        <strain evidence="3">17113</strain>
    </source>
</reference>
<feature type="transmembrane region" description="Helical" evidence="1">
    <location>
        <begin position="174"/>
        <end position="191"/>
    </location>
</feature>
<proteinExistence type="predicted"/>
<feature type="transmembrane region" description="Helical" evidence="1">
    <location>
        <begin position="341"/>
        <end position="365"/>
    </location>
</feature>
<keyword evidence="1" id="KW-0812">Transmembrane</keyword>
<dbReference type="InterPro" id="IPR025874">
    <property type="entry name" value="DZR"/>
</dbReference>
<dbReference type="AlphaFoldDB" id="A0A9D9DFE9"/>
<name>A0A9D9DFE9_9FIRM</name>
<feature type="transmembrane region" description="Helical" evidence="1">
    <location>
        <begin position="211"/>
        <end position="230"/>
    </location>
</feature>
<organism evidence="3 4">
    <name type="scientific">Candidatus Alloenteromonas pullistercoris</name>
    <dbReference type="NCBI Taxonomy" id="2840785"/>
    <lineage>
        <taxon>Bacteria</taxon>
        <taxon>Bacillati</taxon>
        <taxon>Bacillota</taxon>
        <taxon>Bacillota incertae sedis</taxon>
        <taxon>Candidatus Alloenteromonas</taxon>
    </lineage>
</organism>
<dbReference type="Pfam" id="PF12773">
    <property type="entry name" value="DZR"/>
    <property type="match status" value="1"/>
</dbReference>
<dbReference type="Proteomes" id="UP000823634">
    <property type="component" value="Unassembled WGS sequence"/>
</dbReference>
<dbReference type="EMBL" id="JADINA010000007">
    <property type="protein sequence ID" value="MBO8425832.1"/>
    <property type="molecule type" value="Genomic_DNA"/>
</dbReference>
<feature type="domain" description="DZANK-type" evidence="2">
    <location>
        <begin position="10"/>
        <end position="55"/>
    </location>
</feature>
<reference evidence="3" key="2">
    <citation type="journal article" date="2021" name="PeerJ">
        <title>Extensive microbial diversity within the chicken gut microbiome revealed by metagenomics and culture.</title>
        <authorList>
            <person name="Gilroy R."/>
            <person name="Ravi A."/>
            <person name="Getino M."/>
            <person name="Pursley I."/>
            <person name="Horton D.L."/>
            <person name="Alikhan N.F."/>
            <person name="Baker D."/>
            <person name="Gharbi K."/>
            <person name="Hall N."/>
            <person name="Watson M."/>
            <person name="Adriaenssens E.M."/>
            <person name="Foster-Nyarko E."/>
            <person name="Jarju S."/>
            <person name="Secka A."/>
            <person name="Antonio M."/>
            <person name="Oren A."/>
            <person name="Chaudhuri R.R."/>
            <person name="La Ragione R."/>
            <person name="Hildebrand F."/>
            <person name="Pallen M.J."/>
        </authorList>
    </citation>
    <scope>NUCLEOTIDE SEQUENCE</scope>
    <source>
        <strain evidence="3">17113</strain>
    </source>
</reference>
<protein>
    <submittedName>
        <fullName evidence="3">Zinc ribbon domain-containing protein</fullName>
    </submittedName>
</protein>
<feature type="transmembrane region" description="Helical" evidence="1">
    <location>
        <begin position="131"/>
        <end position="154"/>
    </location>
</feature>
<feature type="transmembrane region" description="Helical" evidence="1">
    <location>
        <begin position="74"/>
        <end position="96"/>
    </location>
</feature>
<feature type="transmembrane region" description="Helical" evidence="1">
    <location>
        <begin position="242"/>
        <end position="262"/>
    </location>
</feature>
<accession>A0A9D9DFE9</accession>
<evidence type="ECO:0000259" key="2">
    <source>
        <dbReference type="Pfam" id="PF12773"/>
    </source>
</evidence>
<evidence type="ECO:0000313" key="4">
    <source>
        <dbReference type="Proteomes" id="UP000823634"/>
    </source>
</evidence>
<sequence length="412" mass="43816">MEAQENKRLCPNCNAECGLDAAFCPSCGARIDGMRVCRKCKKKTPEGSEYCIHCGAKKESGAEKKEKAAARLSAVSSLLALISAFSSIIFAFFIGADQLIESESSTSQIAICDLYFFFGEAYESMAASDKFAIGLGTAISALTLLGIAAIAVYLCKTLLDWLNKKETNFLKPAIWAYVFYGAAMTLFMWLIGQSVYDDGMTALLIPSGPSIAGLAIAGVSLLASLACFKAKEALEIGVGSMLRHLIPALLLCVALFAPLFIFSSGLCKVSLDSGSVAEGGFAAIWGDVAIFEGRRGYETAYWTSVALVSLLIPLLLAYLVLCGYIAGRLFFDDGLAGKTPYFGFAAASVLAAYAVVNIVFVSVPYSYFADEAPIFTYINQIGLLVLSAIIAAINALPLIRGKIKGEKAADLQ</sequence>